<protein>
    <submittedName>
        <fullName evidence="2">Uncharacterized protein LOC112904278</fullName>
    </submittedName>
</protein>
<dbReference type="RefSeq" id="XP_025829706.1">
    <property type="nucleotide sequence ID" value="XM_025973921.1"/>
</dbReference>
<dbReference type="GeneID" id="112904278"/>
<dbReference type="AlphaFoldDB" id="A0A7F5QX19"/>
<name>A0A7F5QX19_AGRPL</name>
<organism evidence="1 2">
    <name type="scientific">Agrilus planipennis</name>
    <name type="common">Emerald ash borer</name>
    <name type="synonym">Agrilus marcopoli</name>
    <dbReference type="NCBI Taxonomy" id="224129"/>
    <lineage>
        <taxon>Eukaryota</taxon>
        <taxon>Metazoa</taxon>
        <taxon>Ecdysozoa</taxon>
        <taxon>Arthropoda</taxon>
        <taxon>Hexapoda</taxon>
        <taxon>Insecta</taxon>
        <taxon>Pterygota</taxon>
        <taxon>Neoptera</taxon>
        <taxon>Endopterygota</taxon>
        <taxon>Coleoptera</taxon>
        <taxon>Polyphaga</taxon>
        <taxon>Elateriformia</taxon>
        <taxon>Buprestoidea</taxon>
        <taxon>Buprestidae</taxon>
        <taxon>Agrilinae</taxon>
        <taxon>Agrilus</taxon>
    </lineage>
</organism>
<sequence>MCHMSFQDKEKTKTRRSLKLTNSYGSFGSMYLHSEHLLRGRLLRLRARPAGYGFTIDFVEPLNGGLQALTAISQAVKLCRKCLIVREFSFLPFTHFAKFRRREKGRQLPFVPFDRSACDKSENDTGFCRELLPRCDRPLPRTKNADQNELVNYISSLGADRMPGQRNNRYGIPDQSQPTSSLPSFVFTETMEERSLCFSQ</sequence>
<gene>
    <name evidence="2" type="primary">LOC112904278</name>
</gene>
<keyword evidence="1" id="KW-1185">Reference proteome</keyword>
<evidence type="ECO:0000313" key="2">
    <source>
        <dbReference type="RefSeq" id="XP_025829706.1"/>
    </source>
</evidence>
<accession>A0A7F5QX19</accession>
<dbReference type="KEGG" id="apln:112904278"/>
<proteinExistence type="predicted"/>
<dbReference type="InParanoid" id="A0A7F5QX19"/>
<dbReference type="Proteomes" id="UP000192223">
    <property type="component" value="Unplaced"/>
</dbReference>
<evidence type="ECO:0000313" key="1">
    <source>
        <dbReference type="Proteomes" id="UP000192223"/>
    </source>
</evidence>
<reference evidence="2" key="1">
    <citation type="submission" date="2025-08" db="UniProtKB">
        <authorList>
            <consortium name="RefSeq"/>
        </authorList>
    </citation>
    <scope>IDENTIFICATION</scope>
    <source>
        <tissue evidence="2">Entire body</tissue>
    </source>
</reference>